<dbReference type="Pfam" id="PF00106">
    <property type="entry name" value="adh_short"/>
    <property type="match status" value="1"/>
</dbReference>
<evidence type="ECO:0000256" key="2">
    <source>
        <dbReference type="ARBA" id="ARBA00023002"/>
    </source>
</evidence>
<dbReference type="InterPro" id="IPR036291">
    <property type="entry name" value="NAD(P)-bd_dom_sf"/>
</dbReference>
<feature type="binding site" evidence="4">
    <location>
        <position position="190"/>
    </location>
    <ligand>
        <name>NADP(+)</name>
        <dbReference type="ChEBI" id="CHEBI:58349"/>
    </ligand>
</feature>
<comment type="pathway">
    <text evidence="6">Lipid metabolism; fatty acid biosynthesis.</text>
</comment>
<name>V4Q930_9CAUL</name>
<dbReference type="PROSITE" id="PS00061">
    <property type="entry name" value="ADH_SHORT"/>
    <property type="match status" value="1"/>
</dbReference>
<dbReference type="EC" id="1.1.1.100" evidence="6"/>
<dbReference type="PANTHER" id="PTHR42879:SF2">
    <property type="entry name" value="3-OXOACYL-[ACYL-CARRIER-PROTEIN] REDUCTASE FABG"/>
    <property type="match status" value="1"/>
</dbReference>
<evidence type="ECO:0000256" key="5">
    <source>
        <dbReference type="RuleBase" id="RU000363"/>
    </source>
</evidence>
<evidence type="ECO:0000259" key="7">
    <source>
        <dbReference type="SMART" id="SM00822"/>
    </source>
</evidence>
<dbReference type="OrthoDB" id="9804774at2"/>
<keyword evidence="6" id="KW-0444">Lipid biosynthesis</keyword>
<dbReference type="PRINTS" id="PR00080">
    <property type="entry name" value="SDRFAMILY"/>
</dbReference>
<dbReference type="SMART" id="SM00822">
    <property type="entry name" value="PKS_KR"/>
    <property type="match status" value="1"/>
</dbReference>
<dbReference type="NCBIfam" id="NF009466">
    <property type="entry name" value="PRK12826.1-2"/>
    <property type="match status" value="1"/>
</dbReference>
<gene>
    <name evidence="8" type="ORF">ABENE_02385</name>
</gene>
<sequence length="250" mass="25462">MFDLTGKTALVTGATGGLGAAIARSLHAQGAKVVLSGTRESVLAELAAELGAKRPDSAFIVAANLSDAAQVDGLVAKAEAVAGSGLDILIANAGITRDGLILRMKDEDWETVIKVNLEAYFRLARAATKGMMKRRHGRIIGITSIVGVTGNPGQTNYAASKAGMIGFSKALAQEVASRNITVNCIAPGFIASPMTDELNEAQRAAILAKIPAGALGEGSDIAAAAVYLASAEAGYVTGQTLHVNGGMAMI</sequence>
<comment type="function">
    <text evidence="6">Catalyzes the NADPH-dependent reduction of beta-ketoacyl-ACP substrates to beta-hydroxyacyl-ACP products, the first reductive step in the elongation cycle of fatty acid biosynthesis.</text>
</comment>
<dbReference type="Gene3D" id="3.40.50.720">
    <property type="entry name" value="NAD(P)-binding Rossmann-like Domain"/>
    <property type="match status" value="1"/>
</dbReference>
<dbReference type="NCBIfam" id="TIGR01830">
    <property type="entry name" value="3oxo_ACP_reduc"/>
    <property type="match status" value="1"/>
</dbReference>
<dbReference type="InterPro" id="IPR050259">
    <property type="entry name" value="SDR"/>
</dbReference>
<dbReference type="STRING" id="1121022.GCA_000376105_00350"/>
<keyword evidence="6" id="KW-0275">Fatty acid biosynthesis</keyword>
<dbReference type="InterPro" id="IPR020904">
    <property type="entry name" value="Sc_DH/Rdtase_CS"/>
</dbReference>
<dbReference type="PRINTS" id="PR00081">
    <property type="entry name" value="GDHRDH"/>
</dbReference>
<dbReference type="AlphaFoldDB" id="V4Q930"/>
<evidence type="ECO:0000313" key="8">
    <source>
        <dbReference type="EMBL" id="ESQ94375.1"/>
    </source>
</evidence>
<dbReference type="EMBL" id="AWGB01000004">
    <property type="protein sequence ID" value="ESQ94375.1"/>
    <property type="molecule type" value="Genomic_DNA"/>
</dbReference>
<comment type="subunit">
    <text evidence="6">Homotetramer.</text>
</comment>
<dbReference type="PATRIC" id="fig|1121022.4.peg.470"/>
<feature type="binding site" evidence="4">
    <location>
        <begin position="157"/>
        <end position="161"/>
    </location>
    <ligand>
        <name>NADP(+)</name>
        <dbReference type="ChEBI" id="CHEBI:58349"/>
    </ligand>
</feature>
<dbReference type="UniPathway" id="UPA00094"/>
<keyword evidence="9" id="KW-1185">Reference proteome</keyword>
<dbReference type="FunFam" id="3.40.50.720:FF:000173">
    <property type="entry name" value="3-oxoacyl-[acyl-carrier protein] reductase"/>
    <property type="match status" value="1"/>
</dbReference>
<proteinExistence type="inferred from homology"/>
<comment type="similarity">
    <text evidence="1 5">Belongs to the short-chain dehydrogenases/reductases (SDR) family.</text>
</comment>
<feature type="binding site" evidence="4">
    <location>
        <position position="92"/>
    </location>
    <ligand>
        <name>NADP(+)</name>
        <dbReference type="ChEBI" id="CHEBI:58349"/>
    </ligand>
</feature>
<reference evidence="8 9" key="1">
    <citation type="journal article" date="2014" name="Nature">
        <title>Sequential evolution of bacterial morphology by co-option of a developmental regulator.</title>
        <authorList>
            <person name="Jiang C."/>
            <person name="Brown P.J."/>
            <person name="Ducret A."/>
            <person name="Brun Y.V."/>
        </authorList>
    </citation>
    <scope>NUCLEOTIDE SEQUENCE [LARGE SCALE GENOMIC DNA]</scope>
    <source>
        <strain evidence="8 9">DSM 16100</strain>
    </source>
</reference>
<organism evidence="8 9">
    <name type="scientific">Asticcacaulis benevestitus DSM 16100 = ATCC BAA-896</name>
    <dbReference type="NCBI Taxonomy" id="1121022"/>
    <lineage>
        <taxon>Bacteria</taxon>
        <taxon>Pseudomonadati</taxon>
        <taxon>Pseudomonadota</taxon>
        <taxon>Alphaproteobacteria</taxon>
        <taxon>Caulobacterales</taxon>
        <taxon>Caulobacteraceae</taxon>
        <taxon>Asticcacaulis</taxon>
    </lineage>
</organism>
<protein>
    <recommendedName>
        <fullName evidence="6">3-oxoacyl-[acyl-carrier-protein] reductase</fullName>
        <ecNumber evidence="6">1.1.1.100</ecNumber>
    </recommendedName>
</protein>
<comment type="caution">
    <text evidence="8">The sequence shown here is derived from an EMBL/GenBank/DDBJ whole genome shotgun (WGS) entry which is preliminary data.</text>
</comment>
<dbReference type="eggNOG" id="COG1028">
    <property type="taxonomic scope" value="Bacteria"/>
</dbReference>
<keyword evidence="6" id="KW-0443">Lipid metabolism</keyword>
<dbReference type="GO" id="GO:0004316">
    <property type="term" value="F:3-oxoacyl-[acyl-carrier-protein] reductase (NADPH) activity"/>
    <property type="evidence" value="ECO:0007669"/>
    <property type="project" value="UniProtKB-UniRule"/>
</dbReference>
<dbReference type="InterPro" id="IPR011284">
    <property type="entry name" value="3oxo_ACP_reduc"/>
</dbReference>
<feature type="binding site" evidence="4">
    <location>
        <position position="38"/>
    </location>
    <ligand>
        <name>NADP(+)</name>
        <dbReference type="ChEBI" id="CHEBI:58349"/>
    </ligand>
</feature>
<keyword evidence="4 6" id="KW-0521">NADP</keyword>
<dbReference type="InterPro" id="IPR002347">
    <property type="entry name" value="SDR_fam"/>
</dbReference>
<feature type="domain" description="Ketoreductase" evidence="7">
    <location>
        <begin position="7"/>
        <end position="193"/>
    </location>
</feature>
<comment type="catalytic activity">
    <reaction evidence="6">
        <text>a (3R)-hydroxyacyl-[ACP] + NADP(+) = a 3-oxoacyl-[ACP] + NADPH + H(+)</text>
        <dbReference type="Rhea" id="RHEA:17397"/>
        <dbReference type="Rhea" id="RHEA-COMP:9916"/>
        <dbReference type="Rhea" id="RHEA-COMP:9945"/>
        <dbReference type="ChEBI" id="CHEBI:15378"/>
        <dbReference type="ChEBI" id="CHEBI:57783"/>
        <dbReference type="ChEBI" id="CHEBI:58349"/>
        <dbReference type="ChEBI" id="CHEBI:78776"/>
        <dbReference type="ChEBI" id="CHEBI:78827"/>
        <dbReference type="EC" id="1.1.1.100"/>
    </reaction>
</comment>
<feature type="active site" description="Proton acceptor" evidence="3">
    <location>
        <position position="157"/>
    </location>
</feature>
<dbReference type="RefSeq" id="WP_018080028.1">
    <property type="nucleotide sequence ID" value="NZ_AQWM01000001.1"/>
</dbReference>
<evidence type="ECO:0000313" key="9">
    <source>
        <dbReference type="Proteomes" id="UP000017837"/>
    </source>
</evidence>
<keyword evidence="2 6" id="KW-0560">Oxidoreductase</keyword>
<dbReference type="Proteomes" id="UP000017837">
    <property type="component" value="Unassembled WGS sequence"/>
</dbReference>
<dbReference type="GO" id="GO:0051287">
    <property type="term" value="F:NAD binding"/>
    <property type="evidence" value="ECO:0007669"/>
    <property type="project" value="UniProtKB-UniRule"/>
</dbReference>
<evidence type="ECO:0000256" key="3">
    <source>
        <dbReference type="PIRSR" id="PIRSR611284-1"/>
    </source>
</evidence>
<accession>V4Q930</accession>
<dbReference type="PANTHER" id="PTHR42879">
    <property type="entry name" value="3-OXOACYL-(ACYL-CARRIER-PROTEIN) REDUCTASE"/>
    <property type="match status" value="1"/>
</dbReference>
<evidence type="ECO:0000256" key="6">
    <source>
        <dbReference type="RuleBase" id="RU366074"/>
    </source>
</evidence>
<keyword evidence="6" id="KW-0276">Fatty acid metabolism</keyword>
<dbReference type="SUPFAM" id="SSF51735">
    <property type="entry name" value="NAD(P)-binding Rossmann-fold domains"/>
    <property type="match status" value="1"/>
</dbReference>
<evidence type="ECO:0000256" key="4">
    <source>
        <dbReference type="PIRSR" id="PIRSR611284-2"/>
    </source>
</evidence>
<dbReference type="InterPro" id="IPR057326">
    <property type="entry name" value="KR_dom"/>
</dbReference>
<evidence type="ECO:0000256" key="1">
    <source>
        <dbReference type="ARBA" id="ARBA00006484"/>
    </source>
</evidence>
<dbReference type="GO" id="GO:0006633">
    <property type="term" value="P:fatty acid biosynthetic process"/>
    <property type="evidence" value="ECO:0007669"/>
    <property type="project" value="UniProtKB-UniPathway"/>
</dbReference>